<keyword evidence="1" id="KW-0812">Transmembrane</keyword>
<feature type="transmembrane region" description="Helical" evidence="1">
    <location>
        <begin position="106"/>
        <end position="125"/>
    </location>
</feature>
<feature type="transmembrane region" description="Helical" evidence="1">
    <location>
        <begin position="82"/>
        <end position="100"/>
    </location>
</feature>
<name>A0A7D4BJI5_9BACL</name>
<dbReference type="RefSeq" id="WP_173221887.1">
    <property type="nucleotide sequence ID" value="NZ_CP048104.1"/>
</dbReference>
<dbReference type="Pfam" id="PF24124">
    <property type="entry name" value="YphA"/>
    <property type="match status" value="1"/>
</dbReference>
<evidence type="ECO:0000313" key="2">
    <source>
        <dbReference type="EMBL" id="QKG84310.1"/>
    </source>
</evidence>
<keyword evidence="1" id="KW-0472">Membrane</keyword>
<gene>
    <name evidence="2" type="ORF">GXN76_07365</name>
</gene>
<evidence type="ECO:0000256" key="1">
    <source>
        <dbReference type="SAM" id="Phobius"/>
    </source>
</evidence>
<dbReference type="AlphaFoldDB" id="A0A7D4BJI5"/>
<feature type="transmembrane region" description="Helical" evidence="1">
    <location>
        <begin position="58"/>
        <end position="75"/>
    </location>
</feature>
<dbReference type="KEGG" id="kpul:GXN76_07365"/>
<sequence>METGFFSVLFCLSLAILIGTGWFDSLKEDLGLDRSPIVVFLLGEVMISDQVVTVSSTLQIYGGFLLFLLLFRFLLRRSQNTLYILGSSICLFASVLFFIRERISPVSVGLTYLIIIVTLWMIILVTCSTYSSLKDRMMVISGGIFLAEILRLVFHREELNPVLLGDRMFRDLLWASMLILLLVHYGSRTRQWSLLRYWNRRVR</sequence>
<organism evidence="2 3">
    <name type="scientific">Kroppenstedtia pulmonis</name>
    <dbReference type="NCBI Taxonomy" id="1380685"/>
    <lineage>
        <taxon>Bacteria</taxon>
        <taxon>Bacillati</taxon>
        <taxon>Bacillota</taxon>
        <taxon>Bacilli</taxon>
        <taxon>Bacillales</taxon>
        <taxon>Thermoactinomycetaceae</taxon>
        <taxon>Kroppenstedtia</taxon>
    </lineage>
</organism>
<evidence type="ECO:0000313" key="3">
    <source>
        <dbReference type="Proteomes" id="UP000503088"/>
    </source>
</evidence>
<dbReference type="InterPro" id="IPR014617">
    <property type="entry name" value="YphA_Bacsu"/>
</dbReference>
<reference evidence="2 3" key="1">
    <citation type="submission" date="2020-01" db="EMBL/GenBank/DDBJ databases">
        <authorList>
            <person name="Gulvik C.A."/>
            <person name="Batra D.G."/>
        </authorList>
    </citation>
    <scope>NUCLEOTIDE SEQUENCE [LARGE SCALE GENOMIC DNA]</scope>
    <source>
        <strain evidence="2 3">W9323</strain>
    </source>
</reference>
<feature type="transmembrane region" description="Helical" evidence="1">
    <location>
        <begin position="137"/>
        <end position="156"/>
    </location>
</feature>
<keyword evidence="3" id="KW-1185">Reference proteome</keyword>
<proteinExistence type="predicted"/>
<accession>A0A7D4BJI5</accession>
<feature type="transmembrane region" description="Helical" evidence="1">
    <location>
        <begin position="6"/>
        <end position="23"/>
    </location>
</feature>
<keyword evidence="1" id="KW-1133">Transmembrane helix</keyword>
<protein>
    <submittedName>
        <fullName evidence="2">Uncharacterized protein</fullName>
    </submittedName>
</protein>
<dbReference type="EMBL" id="CP048104">
    <property type="protein sequence ID" value="QKG84310.1"/>
    <property type="molecule type" value="Genomic_DNA"/>
</dbReference>
<dbReference type="Proteomes" id="UP000503088">
    <property type="component" value="Chromosome"/>
</dbReference>
<feature type="transmembrane region" description="Helical" evidence="1">
    <location>
        <begin position="168"/>
        <end position="186"/>
    </location>
</feature>